<dbReference type="AlphaFoldDB" id="A0A1G7NJW0"/>
<proteinExistence type="predicted"/>
<dbReference type="Proteomes" id="UP000324020">
    <property type="component" value="Unassembled WGS sequence"/>
</dbReference>
<organism evidence="1 2">
    <name type="scientific">Halorubrum xinjiangense</name>
    <dbReference type="NCBI Taxonomy" id="261291"/>
    <lineage>
        <taxon>Archaea</taxon>
        <taxon>Methanobacteriati</taxon>
        <taxon>Methanobacteriota</taxon>
        <taxon>Stenosarchaea group</taxon>
        <taxon>Halobacteria</taxon>
        <taxon>Halobacteriales</taxon>
        <taxon>Haloferacaceae</taxon>
        <taxon>Halorubrum</taxon>
    </lineage>
</organism>
<sequence length="73" mass="7886">MAYKQRNVSQYFMDSPTVVCGPDTRIHAAVFAETVAMVAGDDEKSIIEFTTGSEFINQLLNGGVGLTDTVVVE</sequence>
<dbReference type="EMBL" id="FNBO01000008">
    <property type="protein sequence ID" value="SDF74303.1"/>
    <property type="molecule type" value="Genomic_DNA"/>
</dbReference>
<evidence type="ECO:0000313" key="2">
    <source>
        <dbReference type="Proteomes" id="UP000324020"/>
    </source>
</evidence>
<evidence type="ECO:0000313" key="1">
    <source>
        <dbReference type="EMBL" id="SDF74303.1"/>
    </source>
</evidence>
<protein>
    <submittedName>
        <fullName evidence="1">Uncharacterized protein</fullName>
    </submittedName>
</protein>
<gene>
    <name evidence="1" type="ORF">SAMN04488067_1084</name>
</gene>
<name>A0A1G7NJW0_9EURY</name>
<accession>A0A1G7NJW0</accession>
<keyword evidence="2" id="KW-1185">Reference proteome</keyword>
<reference evidence="1 2" key="1">
    <citation type="submission" date="2016-10" db="EMBL/GenBank/DDBJ databases">
        <authorList>
            <person name="Varghese N."/>
            <person name="Submissions S."/>
        </authorList>
    </citation>
    <scope>NUCLEOTIDE SEQUENCE [LARGE SCALE GENOMIC DNA]</scope>
    <source>
        <strain evidence="1 2">CGMCC 1.3527</strain>
    </source>
</reference>